<dbReference type="FunFam" id="2.60.40.10:FF:000757">
    <property type="entry name" value="Beta-glucosidase G"/>
    <property type="match status" value="1"/>
</dbReference>
<keyword evidence="6" id="KW-0732">Signal</keyword>
<dbReference type="FunFam" id="3.20.20.300:FF:000002">
    <property type="entry name" value="Probable beta-glucosidase"/>
    <property type="match status" value="1"/>
</dbReference>
<dbReference type="InterPro" id="IPR036962">
    <property type="entry name" value="Glyco_hydro_3_N_sf"/>
</dbReference>
<keyword evidence="8" id="KW-0136">Cellulose degradation</keyword>
<dbReference type="PROSITE" id="PS00775">
    <property type="entry name" value="GLYCOSYL_HYDROL_F3"/>
    <property type="match status" value="1"/>
</dbReference>
<protein>
    <recommendedName>
        <fullName evidence="13">beta-glucosidase</fullName>
        <ecNumber evidence="13">3.2.1.21</ecNumber>
    </recommendedName>
</protein>
<dbReference type="PANTHER" id="PTHR42715:SF5">
    <property type="entry name" value="BETA-GLUCOSIDASE M-RELATED"/>
    <property type="match status" value="1"/>
</dbReference>
<evidence type="ECO:0000256" key="4">
    <source>
        <dbReference type="ARBA" id="ARBA00005336"/>
    </source>
</evidence>
<evidence type="ECO:0000313" key="16">
    <source>
        <dbReference type="Proteomes" id="UP001320420"/>
    </source>
</evidence>
<evidence type="ECO:0000259" key="14">
    <source>
        <dbReference type="SMART" id="SM01217"/>
    </source>
</evidence>
<dbReference type="InterPro" id="IPR017853">
    <property type="entry name" value="GH"/>
</dbReference>
<dbReference type="InterPro" id="IPR001764">
    <property type="entry name" value="Glyco_hydro_3_N"/>
</dbReference>
<dbReference type="GO" id="GO:0008422">
    <property type="term" value="F:beta-glucosidase activity"/>
    <property type="evidence" value="ECO:0007669"/>
    <property type="project" value="UniProtKB-EC"/>
</dbReference>
<keyword evidence="11 13" id="KW-0326">Glycosidase</keyword>
<evidence type="ECO:0000256" key="3">
    <source>
        <dbReference type="ARBA" id="ARBA00004987"/>
    </source>
</evidence>
<dbReference type="InterPro" id="IPR026891">
    <property type="entry name" value="Fn3-like"/>
</dbReference>
<gene>
    <name evidence="15" type="ORF">SLS62_005169</name>
</gene>
<dbReference type="InterPro" id="IPR050288">
    <property type="entry name" value="Cellulose_deg_GH3"/>
</dbReference>
<dbReference type="GO" id="GO:0030245">
    <property type="term" value="P:cellulose catabolic process"/>
    <property type="evidence" value="ECO:0007669"/>
    <property type="project" value="UniProtKB-KW"/>
</dbReference>
<dbReference type="SUPFAM" id="SSF51445">
    <property type="entry name" value="(Trans)glycosidases"/>
    <property type="match status" value="1"/>
</dbReference>
<evidence type="ECO:0000256" key="8">
    <source>
        <dbReference type="ARBA" id="ARBA00023001"/>
    </source>
</evidence>
<evidence type="ECO:0000256" key="12">
    <source>
        <dbReference type="ARBA" id="ARBA00023326"/>
    </source>
</evidence>
<reference evidence="15 16" key="1">
    <citation type="submission" date="2024-02" db="EMBL/GenBank/DDBJ databases">
        <title>De novo assembly and annotation of 12 fungi associated with fruit tree decline syndrome in Ontario, Canada.</title>
        <authorList>
            <person name="Sulman M."/>
            <person name="Ellouze W."/>
            <person name="Ilyukhin E."/>
        </authorList>
    </citation>
    <scope>NUCLEOTIDE SEQUENCE [LARGE SCALE GENOMIC DNA]</scope>
    <source>
        <strain evidence="15 16">M11/M66-122</strain>
    </source>
</reference>
<keyword evidence="12 13" id="KW-0624">Polysaccharide degradation</keyword>
<evidence type="ECO:0000256" key="9">
    <source>
        <dbReference type="ARBA" id="ARBA00023180"/>
    </source>
</evidence>
<evidence type="ECO:0000256" key="10">
    <source>
        <dbReference type="ARBA" id="ARBA00023277"/>
    </source>
</evidence>
<comment type="pathway">
    <text evidence="3 13">Glycan metabolism; cellulose degradation.</text>
</comment>
<dbReference type="EMBL" id="JAKJXP020000034">
    <property type="protein sequence ID" value="KAK7752827.1"/>
    <property type="molecule type" value="Genomic_DNA"/>
</dbReference>
<evidence type="ECO:0000256" key="1">
    <source>
        <dbReference type="ARBA" id="ARBA00000448"/>
    </source>
</evidence>
<organism evidence="15 16">
    <name type="scientific">Diatrype stigma</name>
    <dbReference type="NCBI Taxonomy" id="117547"/>
    <lineage>
        <taxon>Eukaryota</taxon>
        <taxon>Fungi</taxon>
        <taxon>Dikarya</taxon>
        <taxon>Ascomycota</taxon>
        <taxon>Pezizomycotina</taxon>
        <taxon>Sordariomycetes</taxon>
        <taxon>Xylariomycetidae</taxon>
        <taxon>Xylariales</taxon>
        <taxon>Diatrypaceae</taxon>
        <taxon>Diatrype</taxon>
    </lineage>
</organism>
<dbReference type="GO" id="GO:0005576">
    <property type="term" value="C:extracellular region"/>
    <property type="evidence" value="ECO:0007669"/>
    <property type="project" value="UniProtKB-SubCell"/>
</dbReference>
<feature type="domain" description="Fibronectin type III-like" evidence="14">
    <location>
        <begin position="607"/>
        <end position="675"/>
    </location>
</feature>
<evidence type="ECO:0000313" key="15">
    <source>
        <dbReference type="EMBL" id="KAK7752827.1"/>
    </source>
</evidence>
<evidence type="ECO:0000256" key="5">
    <source>
        <dbReference type="ARBA" id="ARBA00022525"/>
    </source>
</evidence>
<dbReference type="PANTHER" id="PTHR42715">
    <property type="entry name" value="BETA-GLUCOSIDASE"/>
    <property type="match status" value="1"/>
</dbReference>
<comment type="caution">
    <text evidence="15">The sequence shown here is derived from an EMBL/GenBank/DDBJ whole genome shotgun (WGS) entry which is preliminary data.</text>
</comment>
<evidence type="ECO:0000256" key="11">
    <source>
        <dbReference type="ARBA" id="ARBA00023295"/>
    </source>
</evidence>
<dbReference type="InterPro" id="IPR019800">
    <property type="entry name" value="Glyco_hydro_3_AS"/>
</dbReference>
<keyword evidence="7 13" id="KW-0378">Hydrolase</keyword>
<dbReference type="Gene3D" id="3.20.20.300">
    <property type="entry name" value="Glycoside hydrolase, family 3, N-terminal domain"/>
    <property type="match status" value="1"/>
</dbReference>
<dbReference type="PRINTS" id="PR00133">
    <property type="entry name" value="GLHYDRLASE3"/>
</dbReference>
<accession>A0AAN9UTA2</accession>
<evidence type="ECO:0000256" key="2">
    <source>
        <dbReference type="ARBA" id="ARBA00004613"/>
    </source>
</evidence>
<evidence type="ECO:0000256" key="6">
    <source>
        <dbReference type="ARBA" id="ARBA00022729"/>
    </source>
</evidence>
<dbReference type="Pfam" id="PF00933">
    <property type="entry name" value="Glyco_hydro_3"/>
    <property type="match status" value="1"/>
</dbReference>
<dbReference type="InterPro" id="IPR013783">
    <property type="entry name" value="Ig-like_fold"/>
</dbReference>
<keyword evidence="5" id="KW-0964">Secreted</keyword>
<evidence type="ECO:0000256" key="7">
    <source>
        <dbReference type="ARBA" id="ARBA00022801"/>
    </source>
</evidence>
<dbReference type="SUPFAM" id="SSF52279">
    <property type="entry name" value="Beta-D-glucan exohydrolase, C-terminal domain"/>
    <property type="match status" value="1"/>
</dbReference>
<evidence type="ECO:0000256" key="13">
    <source>
        <dbReference type="RuleBase" id="RU361161"/>
    </source>
</evidence>
<dbReference type="Proteomes" id="UP001320420">
    <property type="component" value="Unassembled WGS sequence"/>
</dbReference>
<comment type="catalytic activity">
    <reaction evidence="1 13">
        <text>Hydrolysis of terminal, non-reducing beta-D-glucosyl residues with release of beta-D-glucose.</text>
        <dbReference type="EC" id="3.2.1.21"/>
    </reaction>
</comment>
<dbReference type="Gene3D" id="3.40.50.1700">
    <property type="entry name" value="Glycoside hydrolase family 3 C-terminal domain"/>
    <property type="match status" value="1"/>
</dbReference>
<keyword evidence="9" id="KW-0325">Glycoprotein</keyword>
<dbReference type="SMART" id="SM01217">
    <property type="entry name" value="Fn3_like"/>
    <property type="match status" value="1"/>
</dbReference>
<comment type="subcellular location">
    <subcellularLocation>
        <location evidence="2">Secreted</location>
    </subcellularLocation>
</comment>
<dbReference type="InterPro" id="IPR002772">
    <property type="entry name" value="Glyco_hydro_3_C"/>
</dbReference>
<dbReference type="Pfam" id="PF14310">
    <property type="entry name" value="Fn3-like"/>
    <property type="match status" value="1"/>
</dbReference>
<name>A0AAN9UTA2_9PEZI</name>
<dbReference type="AlphaFoldDB" id="A0AAN9UTA2"/>
<keyword evidence="10 13" id="KW-0119">Carbohydrate metabolism</keyword>
<dbReference type="Gene3D" id="2.60.40.10">
    <property type="entry name" value="Immunoglobulins"/>
    <property type="match status" value="1"/>
</dbReference>
<dbReference type="InterPro" id="IPR036881">
    <property type="entry name" value="Glyco_hydro_3_C_sf"/>
</dbReference>
<sequence length="693" mass="75550">MTNGFPGACIGNTGSVPRLGIPPLCLADGPSGVRGQEFASAFPAGIHIAATFDRTMWYEYGRALGSEFRGLGVNVALGPVAGPLGRIAVGSRNWEGLSNDPYLADAGMAGIVRGIQDSGAMASIKHWLLNEQDFRRNPSEMGESLSSNLDDRTLHELYAFPFMGAIRDGASSVMCSYNRVNNSYACQNSKLLNGVLKTDLGFEGFVVSDWGAGHTGIASANAGLDLIMPDEGFWGPRLVEAVNNGSVALERVRDMASRILAPWFRLGQDKDYPRVAIQKSSLDTSEPVDVQNGHGKLIRKMGAAGHVLVKNNGALPFRKPKFLSIFGYDADVPSDPWHSYNVFGAYKPVGLVPEDDVYASPKLQNLNGTLITAGGSGSTTPPYVISPFQALQTRIADDGGVIRWDFYSVNPTPWYRSDACLVFINSYPDEGFDRIGLRDELSDQLVDNVASNCSNTIVVIHSAAIIFAGLPGQETGRALVDILYGDVNPSGRLPYTVALKESDYGHLLNYTRDTSWFPQDNFTEGLFIDYRAFDRDEIEPRYAFGFGLSYTTFEYAKLSLHPFSTVSPGGLPDPEIRIIQGGHPQIWDTVYTATFEIRNTGDVYGAEVAQLYLGIPVEGTPARQLRGFEKVPLQPGEGKTVTIALTRRDLSFWDVEAQQWRIPEGVFNVYVGASSRDLRLNGTFRIGDGISDL</sequence>
<keyword evidence="16" id="KW-1185">Reference proteome</keyword>
<dbReference type="EC" id="3.2.1.21" evidence="13"/>
<comment type="similarity">
    <text evidence="4 13">Belongs to the glycosyl hydrolase 3 family.</text>
</comment>
<proteinExistence type="inferred from homology"/>
<dbReference type="Pfam" id="PF01915">
    <property type="entry name" value="Glyco_hydro_3_C"/>
    <property type="match status" value="1"/>
</dbReference>